<reference evidence="1 2" key="1">
    <citation type="submission" date="2024-07" db="EMBL/GenBank/DDBJ databases">
        <authorList>
            <person name="Pitt A."/>
            <person name="Hahn M.W."/>
        </authorList>
    </citation>
    <scope>NUCLEOTIDE SEQUENCE [LARGE SCALE GENOMIC DNA]</scope>
    <source>
        <strain evidence="1 2">2-BAHN-186B</strain>
    </source>
</reference>
<dbReference type="RefSeq" id="WP_406801050.1">
    <property type="nucleotide sequence ID" value="NZ_JBEWZF010000003.1"/>
</dbReference>
<protein>
    <submittedName>
        <fullName evidence="1">Metabolite traffic protein EboE</fullName>
    </submittedName>
</protein>
<dbReference type="Gene3D" id="3.20.20.150">
    <property type="entry name" value="Divalent-metal-dependent TIM barrel enzymes"/>
    <property type="match status" value="1"/>
</dbReference>
<evidence type="ECO:0000313" key="2">
    <source>
        <dbReference type="Proteomes" id="UP001623553"/>
    </source>
</evidence>
<evidence type="ECO:0000313" key="1">
    <source>
        <dbReference type="EMBL" id="MFL0299365.1"/>
    </source>
</evidence>
<accession>A0ABW8U2Y8</accession>
<sequence length="385" mass="44335">MKTPYGHLSYCSNIHTGEIWTEHFAQLQAHVPAVKAQVSPNQKMGLGLRFANQASIDLQDSARISELKTWLKEQNLYVFTLNGFPYGGFHNIIVKDQVHAPDWTTTERRDYTIRLAHILAQLLEENEGGISTSPLSYRYWYNTEKEREDAMLKSTQHLLEVVEVLDQIAKKTGKVIHIDIEPEPDGLLSNHTEFVHWYEEVLLPSGDASLIRKHVQLCFDICHYGVSFDEPEASIAELKSKNIPVGKIQISSALRIDLRDQEEAKIDELKKYREPVYLHQVKALRKNGTYEEFKDLDEAFDAYQPETYDEWRVHFHVPLFLENYGLLGSTQKEIRETLAIQKENPFTNHLEIETYTWGVLPAAFQVPIADSISREIKTIQELLGS</sequence>
<dbReference type="Proteomes" id="UP001623553">
    <property type="component" value="Unassembled WGS sequence"/>
</dbReference>
<dbReference type="EMBL" id="JBEWZF010000003">
    <property type="protein sequence ID" value="MFL0299365.1"/>
    <property type="molecule type" value="Genomic_DNA"/>
</dbReference>
<dbReference type="SUPFAM" id="SSF51658">
    <property type="entry name" value="Xylose isomerase-like"/>
    <property type="match status" value="1"/>
</dbReference>
<comment type="caution">
    <text evidence="1">The sequence shown here is derived from an EMBL/GenBank/DDBJ whole genome shotgun (WGS) entry which is preliminary data.</text>
</comment>
<dbReference type="InterPro" id="IPR036237">
    <property type="entry name" value="Xyl_isomerase-like_sf"/>
</dbReference>
<name>A0ABW8U2Y8_9BACT</name>
<keyword evidence="2" id="KW-1185">Reference proteome</keyword>
<organism evidence="1 2">
    <name type="scientific">Aquirufa novilacunae</name>
    <dbReference type="NCBI Taxonomy" id="3139305"/>
    <lineage>
        <taxon>Bacteria</taxon>
        <taxon>Pseudomonadati</taxon>
        <taxon>Bacteroidota</taxon>
        <taxon>Cytophagia</taxon>
        <taxon>Cytophagales</taxon>
        <taxon>Flectobacillaceae</taxon>
        <taxon>Aquirufa</taxon>
    </lineage>
</organism>
<proteinExistence type="predicted"/>
<gene>
    <name evidence="1" type="primary">eboE</name>
    <name evidence="1" type="ORF">AAE961_10825</name>
</gene>
<dbReference type="NCBIfam" id="NF035939">
    <property type="entry name" value="TIM_EboE"/>
    <property type="match status" value="1"/>
</dbReference>